<accession>A0A0N4WLL8</accession>
<proteinExistence type="predicted"/>
<reference evidence="3" key="1">
    <citation type="submission" date="2017-02" db="UniProtKB">
        <authorList>
            <consortium name="WormBaseParasite"/>
        </authorList>
    </citation>
    <scope>IDENTIFICATION</scope>
</reference>
<evidence type="ECO:0000313" key="3">
    <source>
        <dbReference type="WBParaSite" id="HPLM_0001204801-mRNA-1"/>
    </source>
</evidence>
<organism evidence="3">
    <name type="scientific">Haemonchus placei</name>
    <name type="common">Barber's pole worm</name>
    <dbReference type="NCBI Taxonomy" id="6290"/>
    <lineage>
        <taxon>Eukaryota</taxon>
        <taxon>Metazoa</taxon>
        <taxon>Ecdysozoa</taxon>
        <taxon>Nematoda</taxon>
        <taxon>Chromadorea</taxon>
        <taxon>Rhabditida</taxon>
        <taxon>Rhabditina</taxon>
        <taxon>Rhabditomorpha</taxon>
        <taxon>Strongyloidea</taxon>
        <taxon>Trichostrongylidae</taxon>
        <taxon>Haemonchus</taxon>
    </lineage>
</organism>
<evidence type="ECO:0000313" key="1">
    <source>
        <dbReference type="EMBL" id="VDO44554.1"/>
    </source>
</evidence>
<keyword evidence="2" id="KW-1185">Reference proteome</keyword>
<reference evidence="1 2" key="2">
    <citation type="submission" date="2018-11" db="EMBL/GenBank/DDBJ databases">
        <authorList>
            <consortium name="Pathogen Informatics"/>
        </authorList>
    </citation>
    <scope>NUCLEOTIDE SEQUENCE [LARGE SCALE GENOMIC DNA]</scope>
    <source>
        <strain evidence="1 2">MHpl1</strain>
    </source>
</reference>
<dbReference type="WBParaSite" id="HPLM_0001204801-mRNA-1">
    <property type="protein sequence ID" value="HPLM_0001204801-mRNA-1"/>
    <property type="gene ID" value="HPLM_0001204801"/>
</dbReference>
<dbReference type="AlphaFoldDB" id="A0A0N4WLL8"/>
<evidence type="ECO:0000313" key="2">
    <source>
        <dbReference type="Proteomes" id="UP000268014"/>
    </source>
</evidence>
<protein>
    <submittedName>
        <fullName evidence="3">LINES_N domain-containing protein</fullName>
    </submittedName>
</protein>
<dbReference type="EMBL" id="UZAF01017739">
    <property type="protein sequence ID" value="VDO44554.1"/>
    <property type="molecule type" value="Genomic_DNA"/>
</dbReference>
<gene>
    <name evidence="1" type="ORF">HPLM_LOCUS12040</name>
</gene>
<dbReference type="Proteomes" id="UP000268014">
    <property type="component" value="Unassembled WGS sequence"/>
</dbReference>
<name>A0A0N4WLL8_HAEPC</name>
<sequence length="102" mass="11412">MEALENSFVQLLIDSGEEADSEDISEAPDGCSLMPLNQVMKIVKGSLTPVGPRLYNPISFYKLLMTDELVKLVIEESNCYGSAKYSTWSVHKEQEFNNFSIS</sequence>